<comment type="subcellular location">
    <subcellularLocation>
        <location evidence="1">Endomembrane system</location>
    </subcellularLocation>
</comment>
<organism evidence="11">
    <name type="scientific">Notodromas monacha</name>
    <dbReference type="NCBI Taxonomy" id="399045"/>
    <lineage>
        <taxon>Eukaryota</taxon>
        <taxon>Metazoa</taxon>
        <taxon>Ecdysozoa</taxon>
        <taxon>Arthropoda</taxon>
        <taxon>Crustacea</taxon>
        <taxon>Oligostraca</taxon>
        <taxon>Ostracoda</taxon>
        <taxon>Podocopa</taxon>
        <taxon>Podocopida</taxon>
        <taxon>Cypridocopina</taxon>
        <taxon>Cypridoidea</taxon>
        <taxon>Cyprididae</taxon>
        <taxon>Notodromas</taxon>
    </lineage>
</organism>
<evidence type="ECO:0000256" key="2">
    <source>
        <dbReference type="ARBA" id="ARBA00022448"/>
    </source>
</evidence>
<dbReference type="GO" id="GO:0012505">
    <property type="term" value="C:endomembrane system"/>
    <property type="evidence" value="ECO:0007669"/>
    <property type="project" value="UniProtKB-SubCell"/>
</dbReference>
<dbReference type="Gene3D" id="2.70.130.10">
    <property type="entry name" value="Mannose-6-phosphate receptor binding domain"/>
    <property type="match status" value="1"/>
</dbReference>
<evidence type="ECO:0000256" key="8">
    <source>
        <dbReference type="SAM" id="MobiDB-lite"/>
    </source>
</evidence>
<dbReference type="PROSITE" id="PS51914">
    <property type="entry name" value="MRH"/>
    <property type="match status" value="1"/>
</dbReference>
<feature type="region of interest" description="Disordered" evidence="8">
    <location>
        <begin position="331"/>
        <end position="371"/>
    </location>
</feature>
<evidence type="ECO:0000256" key="9">
    <source>
        <dbReference type="SAM" id="Phobius"/>
    </source>
</evidence>
<evidence type="ECO:0000256" key="4">
    <source>
        <dbReference type="ARBA" id="ARBA00022729"/>
    </source>
</evidence>
<dbReference type="SUPFAM" id="SSF50911">
    <property type="entry name" value="Mannose 6-phosphate receptor domain"/>
    <property type="match status" value="1"/>
</dbReference>
<dbReference type="GO" id="GO:0007041">
    <property type="term" value="P:lysosomal transport"/>
    <property type="evidence" value="ECO:0007669"/>
    <property type="project" value="InterPro"/>
</dbReference>
<dbReference type="Pfam" id="PF00878">
    <property type="entry name" value="CIMR"/>
    <property type="match status" value="1"/>
</dbReference>
<dbReference type="EMBL" id="CAJPEX010005804">
    <property type="protein sequence ID" value="CAG0923809.1"/>
    <property type="molecule type" value="Genomic_DNA"/>
</dbReference>
<sequence>MPEFVGVTPECRVQLEWRSLTACPPPAPKPATKDCTYIDEERGLKFKLGTLRKDGYGYFVSERIGYNYITYMLNVCDHCGGCSEKNSAVCLQSMGKAVSFGRADKGFFLYRDGMLKLRYEGGDECEVGEGDRATEIWFECDPTADDQNAKPELYESYGCLVILKWKTTLVCLDGPNPNLHSRKGRGGTTGIFLSLVALVGLIIVVAWFVKHGKAKRRSTASIITRPSSCASDSGIRLRTRPRSRMDGFHSLFGSLRGRLLGFGSSGSRDTYSYRIVEGNDAELDRRDSGDSSDDALCRLTAVSPGTNYQLIASDRALVPLQEGCGPDLLVLDSEGNEPQMRRKPDLVSNQASPTFVVAEDDSDDDDELLQF</sequence>
<name>A0A7R9C096_9CRUS</name>
<evidence type="ECO:0000256" key="5">
    <source>
        <dbReference type="ARBA" id="ARBA00022989"/>
    </source>
</evidence>
<evidence type="ECO:0000259" key="10">
    <source>
        <dbReference type="PROSITE" id="PS51914"/>
    </source>
</evidence>
<dbReference type="InterPro" id="IPR044865">
    <property type="entry name" value="MRH_dom"/>
</dbReference>
<gene>
    <name evidence="11" type="ORF">NMOB1V02_LOCUS11270</name>
</gene>
<dbReference type="PANTHER" id="PTHR15071">
    <property type="entry name" value="MANNOSE-6-PHOSPHATE RECEPTOR FAMILY MEMBER"/>
    <property type="match status" value="1"/>
</dbReference>
<evidence type="ECO:0000256" key="7">
    <source>
        <dbReference type="ARBA" id="ARBA00023157"/>
    </source>
</evidence>
<evidence type="ECO:0000256" key="6">
    <source>
        <dbReference type="ARBA" id="ARBA00023136"/>
    </source>
</evidence>
<protein>
    <recommendedName>
        <fullName evidence="10">MRH domain-containing protein</fullName>
    </recommendedName>
</protein>
<dbReference type="GO" id="GO:0038023">
    <property type="term" value="F:signaling receptor activity"/>
    <property type="evidence" value="ECO:0007669"/>
    <property type="project" value="InterPro"/>
</dbReference>
<feature type="transmembrane region" description="Helical" evidence="9">
    <location>
        <begin position="190"/>
        <end position="209"/>
    </location>
</feature>
<evidence type="ECO:0000313" key="12">
    <source>
        <dbReference type="Proteomes" id="UP000678499"/>
    </source>
</evidence>
<dbReference type="Proteomes" id="UP000678499">
    <property type="component" value="Unassembled WGS sequence"/>
</dbReference>
<evidence type="ECO:0000256" key="1">
    <source>
        <dbReference type="ARBA" id="ARBA00004308"/>
    </source>
</evidence>
<evidence type="ECO:0000313" key="11">
    <source>
        <dbReference type="EMBL" id="CAD7283657.1"/>
    </source>
</evidence>
<dbReference type="InterPro" id="IPR009011">
    <property type="entry name" value="Man6P_isomerase_rcpt-bd_dom_sf"/>
</dbReference>
<keyword evidence="4" id="KW-0732">Signal</keyword>
<keyword evidence="6 9" id="KW-0472">Membrane</keyword>
<accession>A0A7R9C096</accession>
<keyword evidence="7" id="KW-1015">Disulfide bond</keyword>
<keyword evidence="12" id="KW-1185">Reference proteome</keyword>
<dbReference type="GO" id="GO:0005537">
    <property type="term" value="F:D-mannose binding"/>
    <property type="evidence" value="ECO:0007669"/>
    <property type="project" value="InterPro"/>
</dbReference>
<keyword evidence="5 9" id="KW-1133">Transmembrane helix</keyword>
<keyword evidence="2" id="KW-0813">Transport</keyword>
<feature type="domain" description="MRH" evidence="10">
    <location>
        <begin position="33"/>
        <end position="173"/>
    </location>
</feature>
<feature type="compositionally biased region" description="Acidic residues" evidence="8">
    <location>
        <begin position="358"/>
        <end position="371"/>
    </location>
</feature>
<dbReference type="EMBL" id="OA887841">
    <property type="protein sequence ID" value="CAD7283657.1"/>
    <property type="molecule type" value="Genomic_DNA"/>
</dbReference>
<dbReference type="InterPro" id="IPR000479">
    <property type="entry name" value="CIMR_rpt"/>
</dbReference>
<evidence type="ECO:0000256" key="3">
    <source>
        <dbReference type="ARBA" id="ARBA00022692"/>
    </source>
</evidence>
<dbReference type="SMART" id="SM01404">
    <property type="entry name" value="CIMR"/>
    <property type="match status" value="1"/>
</dbReference>
<reference evidence="11" key="1">
    <citation type="submission" date="2020-11" db="EMBL/GenBank/DDBJ databases">
        <authorList>
            <person name="Tran Van P."/>
        </authorList>
    </citation>
    <scope>NUCLEOTIDE SEQUENCE</scope>
</reference>
<proteinExistence type="predicted"/>
<keyword evidence="3 9" id="KW-0812">Transmembrane</keyword>
<dbReference type="AlphaFoldDB" id="A0A7R9C096"/>